<dbReference type="VEuPathDB" id="VectorBase:AFAF011215"/>
<evidence type="ECO:0000313" key="4">
    <source>
        <dbReference type="Proteomes" id="UP000075886"/>
    </source>
</evidence>
<organism evidence="3 4">
    <name type="scientific">Anopheles farauti</name>
    <dbReference type="NCBI Taxonomy" id="69004"/>
    <lineage>
        <taxon>Eukaryota</taxon>
        <taxon>Metazoa</taxon>
        <taxon>Ecdysozoa</taxon>
        <taxon>Arthropoda</taxon>
        <taxon>Hexapoda</taxon>
        <taxon>Insecta</taxon>
        <taxon>Pterygota</taxon>
        <taxon>Neoptera</taxon>
        <taxon>Endopterygota</taxon>
        <taxon>Diptera</taxon>
        <taxon>Nematocera</taxon>
        <taxon>Culicoidea</taxon>
        <taxon>Culicidae</taxon>
        <taxon>Anophelinae</taxon>
        <taxon>Anopheles</taxon>
    </lineage>
</organism>
<keyword evidence="1" id="KW-0472">Membrane</keyword>
<dbReference type="AlphaFoldDB" id="A0A182QJ29"/>
<dbReference type="SUPFAM" id="SSF100895">
    <property type="entry name" value="Kazal-type serine protease inhibitors"/>
    <property type="match status" value="1"/>
</dbReference>
<dbReference type="InterPro" id="IPR036058">
    <property type="entry name" value="Kazal_dom_sf"/>
</dbReference>
<dbReference type="PANTHER" id="PTHR21179">
    <property type="entry name" value="SERINE-TYPE ENDOPEPTIDASE INHIBITOR"/>
    <property type="match status" value="1"/>
</dbReference>
<dbReference type="EnsemblMetazoa" id="AFAF011215-RA">
    <property type="protein sequence ID" value="AFAF011215-PA"/>
    <property type="gene ID" value="AFAF011215"/>
</dbReference>
<evidence type="ECO:0000256" key="1">
    <source>
        <dbReference type="SAM" id="Phobius"/>
    </source>
</evidence>
<dbReference type="Gene3D" id="3.30.60.30">
    <property type="match status" value="1"/>
</dbReference>
<accession>A0A182QJ29</accession>
<keyword evidence="1" id="KW-1133">Transmembrane helix</keyword>
<reference evidence="3" key="2">
    <citation type="submission" date="2020-05" db="UniProtKB">
        <authorList>
            <consortium name="EnsemblMetazoa"/>
        </authorList>
    </citation>
    <scope>IDENTIFICATION</scope>
    <source>
        <strain evidence="3">FAR1</strain>
    </source>
</reference>
<reference evidence="4" key="1">
    <citation type="submission" date="2014-01" db="EMBL/GenBank/DDBJ databases">
        <title>The Genome Sequence of Anopheles farauti FAR1 (V2).</title>
        <authorList>
            <consortium name="The Broad Institute Genomics Platform"/>
            <person name="Neafsey D.E."/>
            <person name="Besansky N."/>
            <person name="Howell P."/>
            <person name="Walton C."/>
            <person name="Young S.K."/>
            <person name="Zeng Q."/>
            <person name="Gargeya S."/>
            <person name="Fitzgerald M."/>
            <person name="Haas B."/>
            <person name="Abouelleil A."/>
            <person name="Allen A.W."/>
            <person name="Alvarado L."/>
            <person name="Arachchi H.M."/>
            <person name="Berlin A.M."/>
            <person name="Chapman S.B."/>
            <person name="Gainer-Dewar J."/>
            <person name="Goldberg J."/>
            <person name="Griggs A."/>
            <person name="Gujja S."/>
            <person name="Hansen M."/>
            <person name="Howarth C."/>
            <person name="Imamovic A."/>
            <person name="Ireland A."/>
            <person name="Larimer J."/>
            <person name="McCowan C."/>
            <person name="Murphy C."/>
            <person name="Pearson M."/>
            <person name="Poon T.W."/>
            <person name="Priest M."/>
            <person name="Roberts A."/>
            <person name="Saif S."/>
            <person name="Shea T."/>
            <person name="Sisk P."/>
            <person name="Sykes S."/>
            <person name="Wortman J."/>
            <person name="Nusbaum C."/>
            <person name="Birren B."/>
        </authorList>
    </citation>
    <scope>NUCLEOTIDE SEQUENCE [LARGE SCALE GENOMIC DNA]</scope>
    <source>
        <strain evidence="4">FAR1</strain>
    </source>
</reference>
<feature type="transmembrane region" description="Helical" evidence="1">
    <location>
        <begin position="43"/>
        <end position="60"/>
    </location>
</feature>
<dbReference type="GO" id="GO:0004867">
    <property type="term" value="F:serine-type endopeptidase inhibitor activity"/>
    <property type="evidence" value="ECO:0007669"/>
    <property type="project" value="InterPro"/>
</dbReference>
<dbReference type="InterPro" id="IPR002350">
    <property type="entry name" value="Kazal_dom"/>
</dbReference>
<sequence length="265" mass="29536">MLNCIRHGVQRSRPNSVAQADSHFPQACRTTTTHIKMEQSQRWGAFVGVLLAAVLLVALAEPSGADTSVRRVRRQSPWLHRSPNTFALGKKFARNRPLSSTTLALETNTDWPSVPSLTNKRPSAVETLELSAEVESKPVTRSRAFYGCMSNCLTLSQYNPVCGTDHTTYHNQYKLECANRCGARPKLGTPAQLNNANVAESPAWKRPGGRWVELWRLGHVESVRASKKEQKHAKNHVIVIGPNSGFSYAHALNELHFDWHRPGIL</sequence>
<dbReference type="PANTHER" id="PTHR21179:SF1">
    <property type="entry name" value="KAZ1-TYPE SERINE PROTEASE INHIBITOR-LIKE PROTEIN TYPE EPSILON-RELATED"/>
    <property type="match status" value="1"/>
</dbReference>
<proteinExistence type="predicted"/>
<name>A0A182QJ29_9DIPT</name>
<keyword evidence="4" id="KW-1185">Reference proteome</keyword>
<dbReference type="Pfam" id="PF00050">
    <property type="entry name" value="Kazal_1"/>
    <property type="match status" value="1"/>
</dbReference>
<dbReference type="EMBL" id="AXCN02000579">
    <property type="status" value="NOT_ANNOTATED_CDS"/>
    <property type="molecule type" value="Genomic_DNA"/>
</dbReference>
<evidence type="ECO:0000259" key="2">
    <source>
        <dbReference type="Pfam" id="PF00050"/>
    </source>
</evidence>
<dbReference type="InterPro" id="IPR039932">
    <property type="entry name" value="Spink4-like"/>
</dbReference>
<keyword evidence="1" id="KW-0812">Transmembrane</keyword>
<dbReference type="Proteomes" id="UP000075886">
    <property type="component" value="Unassembled WGS sequence"/>
</dbReference>
<evidence type="ECO:0000313" key="3">
    <source>
        <dbReference type="EnsemblMetazoa" id="AFAF011215-PA"/>
    </source>
</evidence>
<feature type="domain" description="Kazal-like" evidence="2">
    <location>
        <begin position="156"/>
        <end position="179"/>
    </location>
</feature>
<protein>
    <recommendedName>
        <fullName evidence="2">Kazal-like domain-containing protein</fullName>
    </recommendedName>
</protein>